<evidence type="ECO:0008006" key="2">
    <source>
        <dbReference type="Google" id="ProtNLM"/>
    </source>
</evidence>
<protein>
    <recommendedName>
        <fullName evidence="2">CobQ/CobB/MinD/ParA nucleotide binding domain-containing protein</fullName>
    </recommendedName>
</protein>
<proteinExistence type="predicted"/>
<dbReference type="EMBL" id="CP000463">
    <property type="protein sequence ID" value="ABJ08362.1"/>
    <property type="molecule type" value="Genomic_DNA"/>
</dbReference>
<sequence length="272" mass="30099">MRSFGRLRRILMAKPAVIVVGADKGGVGKTTVSRTLLDYFSANNVPTRAFDTESPRGTLKRFHPDITEIVDMTTTSDQMKIFDTLNSSAPSVTVIDVRAGLMSSALANLRDIGFLDAAQSGQITFAVFHILGPSIASLDEIAETAGFMHGAKYFLVKNFINNTSFFEWDQATYNSYFHRIKDATELTIPKLNEMAYEQVEVSSVPFLKFVANKGTHDEAANYSFVLRGYVRHWLANVWSEFDRIKLTDIVGKERAGPRPTVNAAGITGDGEK</sequence>
<dbReference type="STRING" id="316055.RPE_4438"/>
<dbReference type="eggNOG" id="COG1192">
    <property type="taxonomic scope" value="Bacteria"/>
</dbReference>
<organism evidence="1">
    <name type="scientific">Rhodopseudomonas palustris (strain BisA53)</name>
    <dbReference type="NCBI Taxonomy" id="316055"/>
    <lineage>
        <taxon>Bacteria</taxon>
        <taxon>Pseudomonadati</taxon>
        <taxon>Pseudomonadota</taxon>
        <taxon>Alphaproteobacteria</taxon>
        <taxon>Hyphomicrobiales</taxon>
        <taxon>Nitrobacteraceae</taxon>
        <taxon>Rhodopseudomonas</taxon>
    </lineage>
</organism>
<dbReference type="HOGENOM" id="CLU_058810_0_0_5"/>
<dbReference type="KEGG" id="rpe:RPE_4438"/>
<accession>Q07I72</accession>
<dbReference type="InterPro" id="IPR027417">
    <property type="entry name" value="P-loop_NTPase"/>
</dbReference>
<name>Q07I72_RHOP5</name>
<dbReference type="Gene3D" id="3.40.50.300">
    <property type="entry name" value="P-loop containing nucleotide triphosphate hydrolases"/>
    <property type="match status" value="1"/>
</dbReference>
<dbReference type="SUPFAM" id="SSF52540">
    <property type="entry name" value="P-loop containing nucleoside triphosphate hydrolases"/>
    <property type="match status" value="1"/>
</dbReference>
<gene>
    <name evidence="1" type="ordered locus">RPE_4438</name>
</gene>
<evidence type="ECO:0000313" key="1">
    <source>
        <dbReference type="EMBL" id="ABJ08362.1"/>
    </source>
</evidence>
<reference evidence="1" key="1">
    <citation type="submission" date="2006-09" db="EMBL/GenBank/DDBJ databases">
        <title>Complete sequence of Rhodopseudomonas palustris BisA53.</title>
        <authorList>
            <consortium name="US DOE Joint Genome Institute"/>
            <person name="Copeland A."/>
            <person name="Lucas S."/>
            <person name="Lapidus A."/>
            <person name="Barry K."/>
            <person name="Detter J.C."/>
            <person name="Glavina del Rio T."/>
            <person name="Hammon N."/>
            <person name="Israni S."/>
            <person name="Dalin E."/>
            <person name="Tice H."/>
            <person name="Pitluck S."/>
            <person name="Chain P."/>
            <person name="Malfatti S."/>
            <person name="Shin M."/>
            <person name="Vergez L."/>
            <person name="Schmutz J."/>
            <person name="Larimer F."/>
            <person name="Land M."/>
            <person name="Hauser L."/>
            <person name="Pelletier D.A."/>
            <person name="Kyrpides N."/>
            <person name="Kim E."/>
            <person name="Harwood C.S."/>
            <person name="Oda Y."/>
            <person name="Richardson P."/>
        </authorList>
    </citation>
    <scope>NUCLEOTIDE SEQUENCE [LARGE SCALE GENOMIC DNA]</scope>
    <source>
        <strain evidence="1">BisA53</strain>
    </source>
</reference>
<dbReference type="AlphaFoldDB" id="Q07I72"/>